<evidence type="ECO:0000313" key="3">
    <source>
        <dbReference type="Proteomes" id="UP000245293"/>
    </source>
</evidence>
<dbReference type="Proteomes" id="UP000245293">
    <property type="component" value="Unassembled WGS sequence"/>
</dbReference>
<evidence type="ECO:0000256" key="1">
    <source>
        <dbReference type="SAM" id="Phobius"/>
    </source>
</evidence>
<reference evidence="3" key="1">
    <citation type="submission" date="2018-05" db="EMBL/GenBank/DDBJ databases">
        <authorList>
            <person name="Du Z."/>
            <person name="Wang X."/>
        </authorList>
    </citation>
    <scope>NUCLEOTIDE SEQUENCE [LARGE SCALE GENOMIC DNA]</scope>
    <source>
        <strain evidence="3">WDS4C29</strain>
    </source>
</reference>
<dbReference type="AlphaFoldDB" id="A0A2V1P4E0"/>
<dbReference type="EMBL" id="QETF01000006">
    <property type="protein sequence ID" value="PWG17285.1"/>
    <property type="molecule type" value="Genomic_DNA"/>
</dbReference>
<keyword evidence="3" id="KW-1185">Reference proteome</keyword>
<sequence length="75" mass="7870">MTAIWIIVGAVVLFALVSVTRILRRFLFAFVFAAAGLLLLHFQTNPAEAGAALAAMGGGVVLAGPLRRFVTGGWL</sequence>
<keyword evidence="1" id="KW-1133">Transmembrane helix</keyword>
<keyword evidence="1" id="KW-0812">Transmembrane</keyword>
<feature type="transmembrane region" description="Helical" evidence="1">
    <location>
        <begin position="27"/>
        <end position="43"/>
    </location>
</feature>
<protein>
    <submittedName>
        <fullName evidence="2">Uncharacterized protein</fullName>
    </submittedName>
</protein>
<evidence type="ECO:0000313" key="2">
    <source>
        <dbReference type="EMBL" id="PWG17285.1"/>
    </source>
</evidence>
<keyword evidence="1" id="KW-0472">Membrane</keyword>
<comment type="caution">
    <text evidence="2">The sequence shown here is derived from an EMBL/GenBank/DDBJ whole genome shotgun (WGS) entry which is preliminary data.</text>
</comment>
<accession>A0A2V1P4E0</accession>
<name>A0A2V1P4E0_9RHOB</name>
<dbReference type="RefSeq" id="WP_109388343.1">
    <property type="nucleotide sequence ID" value="NZ_QETF01000006.1"/>
</dbReference>
<feature type="transmembrane region" description="Helical" evidence="1">
    <location>
        <begin position="6"/>
        <end position="22"/>
    </location>
</feature>
<proteinExistence type="predicted"/>
<organism evidence="2 3">
    <name type="scientific">Salibaculum griseiflavum</name>
    <dbReference type="NCBI Taxonomy" id="1914409"/>
    <lineage>
        <taxon>Bacteria</taxon>
        <taxon>Pseudomonadati</taxon>
        <taxon>Pseudomonadota</taxon>
        <taxon>Alphaproteobacteria</taxon>
        <taxon>Rhodobacterales</taxon>
        <taxon>Roseobacteraceae</taxon>
        <taxon>Salibaculum</taxon>
    </lineage>
</organism>
<gene>
    <name evidence="2" type="ORF">DFK10_07830</name>
</gene>
<feature type="transmembrane region" description="Helical" evidence="1">
    <location>
        <begin position="49"/>
        <end position="66"/>
    </location>
</feature>